<comment type="catalytic activity">
    <reaction evidence="1 18">
        <text>2 a phenolic donor + H2O2 = 2 a phenolic radical donor + 2 H2O</text>
        <dbReference type="Rhea" id="RHEA:56136"/>
        <dbReference type="ChEBI" id="CHEBI:15377"/>
        <dbReference type="ChEBI" id="CHEBI:16240"/>
        <dbReference type="ChEBI" id="CHEBI:139520"/>
        <dbReference type="ChEBI" id="CHEBI:139521"/>
        <dbReference type="EC" id="1.11.1.7"/>
    </reaction>
</comment>
<dbReference type="STRING" id="29655.A0A0K9PBV6"/>
<dbReference type="GO" id="GO:0009505">
    <property type="term" value="C:plant-type cell wall"/>
    <property type="evidence" value="ECO:0000318"/>
    <property type="project" value="GO_Central"/>
</dbReference>
<evidence type="ECO:0000256" key="4">
    <source>
        <dbReference type="ARBA" id="ARBA00022617"/>
    </source>
</evidence>
<feature type="region of interest" description="Disordered" evidence="19">
    <location>
        <begin position="157"/>
        <end position="176"/>
    </location>
</feature>
<feature type="binding site" evidence="15">
    <location>
        <position position="98"/>
    </location>
    <ligand>
        <name>Ca(2+)</name>
        <dbReference type="ChEBI" id="CHEBI:29108"/>
        <label>1</label>
    </ligand>
</feature>
<dbReference type="PROSITE" id="PS00436">
    <property type="entry name" value="PEROXIDASE_2"/>
    <property type="match status" value="1"/>
</dbReference>
<feature type="binding site" description="axial binding residue" evidence="15">
    <location>
        <position position="203"/>
    </location>
    <ligand>
        <name>heme b</name>
        <dbReference type="ChEBI" id="CHEBI:60344"/>
    </ligand>
    <ligandPart>
        <name>Fe</name>
        <dbReference type="ChEBI" id="CHEBI:18248"/>
    </ligandPart>
</feature>
<evidence type="ECO:0000256" key="13">
    <source>
        <dbReference type="PIRSR" id="PIRSR600823-1"/>
    </source>
</evidence>
<comment type="function">
    <text evidence="18">Removal of H(2)O(2), oxidation of toxic reductants, biosynthesis and degradation of lignin, suberization, auxin catabolism, response to environmental stresses such as wounding, pathogen attack and oxidative stress.</text>
</comment>
<dbReference type="GO" id="GO:0004601">
    <property type="term" value="F:peroxidase activity"/>
    <property type="evidence" value="ECO:0000318"/>
    <property type="project" value="GO_Central"/>
</dbReference>
<dbReference type="CDD" id="cd00693">
    <property type="entry name" value="secretory_peroxidase"/>
    <property type="match status" value="1"/>
</dbReference>
<keyword evidence="6 15" id="KW-0106">Calcium</keyword>
<evidence type="ECO:0000256" key="19">
    <source>
        <dbReference type="SAM" id="MobiDB-lite"/>
    </source>
</evidence>
<accession>A0A0K9PBV6</accession>
<feature type="disulfide bond" evidence="17">
    <location>
        <begin position="131"/>
        <end position="324"/>
    </location>
</feature>
<name>A0A0K9PBV6_ZOSMR</name>
<keyword evidence="12 18" id="KW-0376">Hydrogen peroxide</keyword>
<keyword evidence="3 18" id="KW-0575">Peroxidase</keyword>
<keyword evidence="8 15" id="KW-0408">Iron</keyword>
<dbReference type="InterPro" id="IPR000823">
    <property type="entry name" value="Peroxidase_pln"/>
</dbReference>
<evidence type="ECO:0000259" key="20">
    <source>
        <dbReference type="PROSITE" id="PS50873"/>
    </source>
</evidence>
<dbReference type="PRINTS" id="PR00461">
    <property type="entry name" value="PLPEROXIDASE"/>
</dbReference>
<feature type="binding site" evidence="14">
    <location>
        <position position="173"/>
    </location>
    <ligand>
        <name>substrate</name>
    </ligand>
</feature>
<evidence type="ECO:0000256" key="16">
    <source>
        <dbReference type="PIRSR" id="PIRSR600823-4"/>
    </source>
</evidence>
<dbReference type="PANTHER" id="PTHR31388">
    <property type="entry name" value="PEROXIDASE 72-RELATED"/>
    <property type="match status" value="1"/>
</dbReference>
<keyword evidence="9 17" id="KW-1015">Disulfide bond</keyword>
<evidence type="ECO:0000256" key="9">
    <source>
        <dbReference type="ARBA" id="ARBA00023157"/>
    </source>
</evidence>
<dbReference type="Proteomes" id="UP000036987">
    <property type="component" value="Unassembled WGS sequence"/>
</dbReference>
<feature type="disulfide bond" evidence="17">
    <location>
        <begin position="45"/>
        <end position="125"/>
    </location>
</feature>
<evidence type="ECO:0000256" key="15">
    <source>
        <dbReference type="PIRSR" id="PIRSR600823-3"/>
    </source>
</evidence>
<protein>
    <recommendedName>
        <fullName evidence="18">Peroxidase</fullName>
        <ecNumber evidence="18">1.11.1.7</ecNumber>
    </recommendedName>
</protein>
<dbReference type="InterPro" id="IPR010255">
    <property type="entry name" value="Haem_peroxidase_sf"/>
</dbReference>
<evidence type="ECO:0000256" key="8">
    <source>
        <dbReference type="ARBA" id="ARBA00023004"/>
    </source>
</evidence>
<feature type="disulfide bond" evidence="17">
    <location>
        <begin position="210"/>
        <end position="235"/>
    </location>
</feature>
<dbReference type="GO" id="GO:0006979">
    <property type="term" value="P:response to oxidative stress"/>
    <property type="evidence" value="ECO:0007669"/>
    <property type="project" value="UniProtKB-UniRule"/>
</dbReference>
<keyword evidence="10" id="KW-0325">Glycoprotein</keyword>
<evidence type="ECO:0000256" key="7">
    <source>
        <dbReference type="ARBA" id="ARBA00023002"/>
    </source>
</evidence>
<feature type="binding site" evidence="15">
    <location>
        <position position="77"/>
    </location>
    <ligand>
        <name>Ca(2+)</name>
        <dbReference type="ChEBI" id="CHEBI:29108"/>
        <label>1</label>
    </ligand>
</feature>
<feature type="active site" description="Proton acceptor" evidence="13">
    <location>
        <position position="76"/>
    </location>
</feature>
<feature type="binding site" evidence="15">
    <location>
        <position position="251"/>
    </location>
    <ligand>
        <name>Ca(2+)</name>
        <dbReference type="ChEBI" id="CHEBI:29108"/>
        <label>2</label>
    </ligand>
</feature>
<dbReference type="PANTHER" id="PTHR31388:SF5">
    <property type="entry name" value="PEROXIDASE"/>
    <property type="match status" value="1"/>
</dbReference>
<keyword evidence="22" id="KW-1185">Reference proteome</keyword>
<evidence type="ECO:0000256" key="2">
    <source>
        <dbReference type="ARBA" id="ARBA00006873"/>
    </source>
</evidence>
<organism evidence="21 22">
    <name type="scientific">Zostera marina</name>
    <name type="common">Eelgrass</name>
    <dbReference type="NCBI Taxonomy" id="29655"/>
    <lineage>
        <taxon>Eukaryota</taxon>
        <taxon>Viridiplantae</taxon>
        <taxon>Streptophyta</taxon>
        <taxon>Embryophyta</taxon>
        <taxon>Tracheophyta</taxon>
        <taxon>Spermatophyta</taxon>
        <taxon>Magnoliopsida</taxon>
        <taxon>Liliopsida</taxon>
        <taxon>Zosteraceae</taxon>
        <taxon>Zostera</taxon>
    </lineage>
</organism>
<keyword evidence="4 18" id="KW-0349">Heme</keyword>
<dbReference type="InterPro" id="IPR019793">
    <property type="entry name" value="Peroxidases_heam-ligand_BS"/>
</dbReference>
<dbReference type="GO" id="GO:0005576">
    <property type="term" value="C:extracellular region"/>
    <property type="evidence" value="ECO:0007669"/>
    <property type="project" value="UniProtKB-SubCell"/>
</dbReference>
<feature type="disulfide bond" evidence="17">
    <location>
        <begin position="78"/>
        <end position="83"/>
    </location>
</feature>
<evidence type="ECO:0000256" key="10">
    <source>
        <dbReference type="ARBA" id="ARBA00023180"/>
    </source>
</evidence>
<dbReference type="EC" id="1.11.1.7" evidence="18"/>
<dbReference type="OMA" id="AFRTHIY"/>
<dbReference type="GO" id="GO:0140825">
    <property type="term" value="F:lactoperoxidase activity"/>
    <property type="evidence" value="ECO:0007669"/>
    <property type="project" value="UniProtKB-EC"/>
</dbReference>
<evidence type="ECO:0000313" key="22">
    <source>
        <dbReference type="Proteomes" id="UP000036987"/>
    </source>
</evidence>
<comment type="similarity">
    <text evidence="18">Belongs to the peroxidase family. Classical plant (class III) peroxidase subfamily.</text>
</comment>
<gene>
    <name evidence="21" type="ORF">ZOSMA_313G00150</name>
</gene>
<dbReference type="PRINTS" id="PR00458">
    <property type="entry name" value="PEROXIDASE"/>
</dbReference>
<feature type="binding site" evidence="15">
    <location>
        <position position="204"/>
    </location>
    <ligand>
        <name>Ca(2+)</name>
        <dbReference type="ChEBI" id="CHEBI:29108"/>
        <label>2</label>
    </ligand>
</feature>
<dbReference type="AlphaFoldDB" id="A0A0K9PBV6"/>
<evidence type="ECO:0000256" key="12">
    <source>
        <dbReference type="ARBA" id="ARBA00023324"/>
    </source>
</evidence>
<keyword evidence="18" id="KW-0732">Signal</keyword>
<comment type="similarity">
    <text evidence="2">Belongs to the peroxidase family. Ascorbate peroxidase subfamily.</text>
</comment>
<dbReference type="Gene3D" id="1.10.520.10">
    <property type="match status" value="1"/>
</dbReference>
<feature type="domain" description="Plant heme peroxidase family profile" evidence="20">
    <location>
        <begin position="35"/>
        <end position="328"/>
    </location>
</feature>
<dbReference type="FunFam" id="1.10.520.10:FF:000009">
    <property type="entry name" value="Peroxidase"/>
    <property type="match status" value="1"/>
</dbReference>
<dbReference type="PROSITE" id="PS50873">
    <property type="entry name" value="PEROXIDASE_4"/>
    <property type="match status" value="1"/>
</dbReference>
<evidence type="ECO:0000256" key="6">
    <source>
        <dbReference type="ARBA" id="ARBA00022837"/>
    </source>
</evidence>
<evidence type="ECO:0000313" key="21">
    <source>
        <dbReference type="EMBL" id="KMZ65665.1"/>
    </source>
</evidence>
<dbReference type="GO" id="GO:0020037">
    <property type="term" value="F:heme binding"/>
    <property type="evidence" value="ECO:0007669"/>
    <property type="project" value="UniProtKB-UniRule"/>
</dbReference>
<feature type="binding site" evidence="15">
    <location>
        <position position="86"/>
    </location>
    <ligand>
        <name>Ca(2+)</name>
        <dbReference type="ChEBI" id="CHEBI:29108"/>
        <label>1</label>
    </ligand>
</feature>
<dbReference type="Gene3D" id="1.10.420.10">
    <property type="entry name" value="Peroxidase, domain 2"/>
    <property type="match status" value="1"/>
</dbReference>
<dbReference type="FunFam" id="1.10.420.10:FF:000001">
    <property type="entry name" value="Peroxidase"/>
    <property type="match status" value="1"/>
</dbReference>
<dbReference type="EMBL" id="LFYR01001020">
    <property type="protein sequence ID" value="KMZ65665.1"/>
    <property type="molecule type" value="Genomic_DNA"/>
</dbReference>
<keyword evidence="18" id="KW-0964">Secreted</keyword>
<feature type="binding site" evidence="15">
    <location>
        <position position="82"/>
    </location>
    <ligand>
        <name>Ca(2+)</name>
        <dbReference type="ChEBI" id="CHEBI:29108"/>
        <label>1</label>
    </ligand>
</feature>
<evidence type="ECO:0000256" key="18">
    <source>
        <dbReference type="RuleBase" id="RU362060"/>
    </source>
</evidence>
<keyword evidence="7 18" id="KW-0560">Oxidoreductase</keyword>
<evidence type="ECO:0000256" key="11">
    <source>
        <dbReference type="ARBA" id="ARBA00023283"/>
    </source>
</evidence>
<evidence type="ECO:0000256" key="14">
    <source>
        <dbReference type="PIRSR" id="PIRSR600823-2"/>
    </source>
</evidence>
<keyword evidence="11" id="KW-0873">Pyrrolidone carboxylic acid</keyword>
<feature type="chain" id="PRO_5005393832" description="Peroxidase" evidence="18">
    <location>
        <begin position="28"/>
        <end position="328"/>
    </location>
</feature>
<feature type="binding site" evidence="15">
    <location>
        <position position="80"/>
    </location>
    <ligand>
        <name>Ca(2+)</name>
        <dbReference type="ChEBI" id="CHEBI:29108"/>
        <label>1</label>
    </ligand>
</feature>
<comment type="cofactor">
    <cofactor evidence="15 18">
        <name>heme b</name>
        <dbReference type="ChEBI" id="CHEBI:60344"/>
    </cofactor>
    <text evidence="15 18">Binds 1 heme b (iron(II)-protoporphyrin IX) group per subunit.</text>
</comment>
<dbReference type="InterPro" id="IPR002016">
    <property type="entry name" value="Haem_peroxidase"/>
</dbReference>
<evidence type="ECO:0000256" key="1">
    <source>
        <dbReference type="ARBA" id="ARBA00000189"/>
    </source>
</evidence>
<reference evidence="22" key="1">
    <citation type="journal article" date="2016" name="Nature">
        <title>The genome of the seagrass Zostera marina reveals angiosperm adaptation to the sea.</title>
        <authorList>
            <person name="Olsen J.L."/>
            <person name="Rouze P."/>
            <person name="Verhelst B."/>
            <person name="Lin Y.-C."/>
            <person name="Bayer T."/>
            <person name="Collen J."/>
            <person name="Dattolo E."/>
            <person name="De Paoli E."/>
            <person name="Dittami S."/>
            <person name="Maumus F."/>
            <person name="Michel G."/>
            <person name="Kersting A."/>
            <person name="Lauritano C."/>
            <person name="Lohaus R."/>
            <person name="Toepel M."/>
            <person name="Tonon T."/>
            <person name="Vanneste K."/>
            <person name="Amirebrahimi M."/>
            <person name="Brakel J."/>
            <person name="Bostroem C."/>
            <person name="Chovatia M."/>
            <person name="Grimwood J."/>
            <person name="Jenkins J.W."/>
            <person name="Jueterbock A."/>
            <person name="Mraz A."/>
            <person name="Stam W.T."/>
            <person name="Tice H."/>
            <person name="Bornberg-Bauer E."/>
            <person name="Green P.J."/>
            <person name="Pearson G.A."/>
            <person name="Procaccini G."/>
            <person name="Duarte C.M."/>
            <person name="Schmutz J."/>
            <person name="Reusch T.B.H."/>
            <person name="Van de Peer Y."/>
        </authorList>
    </citation>
    <scope>NUCLEOTIDE SEQUENCE [LARGE SCALE GENOMIC DNA]</scope>
    <source>
        <strain evidence="22">cv. Finnish</strain>
    </source>
</reference>
<feature type="binding site" evidence="15">
    <location>
        <position position="84"/>
    </location>
    <ligand>
        <name>Ca(2+)</name>
        <dbReference type="ChEBI" id="CHEBI:29108"/>
        <label>1</label>
    </ligand>
</feature>
<comment type="cofactor">
    <cofactor evidence="15 18">
        <name>Ca(2+)</name>
        <dbReference type="ChEBI" id="CHEBI:29108"/>
    </cofactor>
    <text evidence="15 18">Binds 2 calcium ions per subunit.</text>
</comment>
<sequence>MAFSSHTFGFAIVLLCLFLSSFSVVISRSSRSSSQMSPGFYRRSCPRLKRIVRNGMQQAVAKEPRLGASVLRLFFHDCFVNGCDGSILLDDTPSFTGEKNAFPNRNSARGFEVIDKIKTDVEAACPGTVSCADILALATRVGVRQLGGPSWRLRLGRRDARTASQSDANRDLPSPRSNLSTLITSFGKKGLTARDMTALSGAHTIGKSQCRAFRTHIYNETNIDPSFAQARRANCPFTGGDSNLANLDRFTPNRFDNGYYKNLVVDKGLLHSDQELFNGGSQDSLVRRYSNRKNLFFFHFSVAMKKMSNIGPLTGTNGEIRTNCRLVN</sequence>
<comment type="subcellular location">
    <subcellularLocation>
        <location evidence="18">Secreted</location>
    </subcellularLocation>
</comment>
<comment type="caution">
    <text evidence="21">The sequence shown here is derived from an EMBL/GenBank/DDBJ whole genome shotgun (WGS) entry which is preliminary data.</text>
</comment>
<feature type="signal peptide" evidence="18">
    <location>
        <begin position="1"/>
        <end position="27"/>
    </location>
</feature>
<keyword evidence="5 15" id="KW-0479">Metal-binding</keyword>
<dbReference type="OrthoDB" id="2113341at2759"/>
<dbReference type="InterPro" id="IPR019794">
    <property type="entry name" value="Peroxidases_AS"/>
</dbReference>
<dbReference type="GO" id="GO:0046872">
    <property type="term" value="F:metal ion binding"/>
    <property type="evidence" value="ECO:0007669"/>
    <property type="project" value="UniProtKB-UniRule"/>
</dbReference>
<dbReference type="Pfam" id="PF00141">
    <property type="entry name" value="peroxidase"/>
    <property type="match status" value="1"/>
</dbReference>
<feature type="binding site" evidence="15">
    <location>
        <position position="248"/>
    </location>
    <ligand>
        <name>Ca(2+)</name>
        <dbReference type="ChEBI" id="CHEBI:29108"/>
        <label>2</label>
    </ligand>
</feature>
<evidence type="ECO:0000256" key="5">
    <source>
        <dbReference type="ARBA" id="ARBA00022723"/>
    </source>
</evidence>
<dbReference type="InterPro" id="IPR033905">
    <property type="entry name" value="Secretory_peroxidase"/>
</dbReference>
<evidence type="ECO:0000256" key="17">
    <source>
        <dbReference type="PIRSR" id="PIRSR600823-5"/>
    </source>
</evidence>
<feature type="site" description="Transition state stabilizer" evidence="16">
    <location>
        <position position="72"/>
    </location>
</feature>
<dbReference type="GO" id="GO:0042744">
    <property type="term" value="P:hydrogen peroxide catabolic process"/>
    <property type="evidence" value="ECO:0007669"/>
    <property type="project" value="UniProtKB-KW"/>
</dbReference>
<proteinExistence type="inferred from homology"/>
<dbReference type="SUPFAM" id="SSF48113">
    <property type="entry name" value="Heme-dependent peroxidases"/>
    <property type="match status" value="1"/>
</dbReference>
<feature type="binding site" evidence="15">
    <location>
        <position position="256"/>
    </location>
    <ligand>
        <name>Ca(2+)</name>
        <dbReference type="ChEBI" id="CHEBI:29108"/>
        <label>2</label>
    </ligand>
</feature>
<evidence type="ECO:0000256" key="3">
    <source>
        <dbReference type="ARBA" id="ARBA00022559"/>
    </source>
</evidence>
<dbReference type="PROSITE" id="PS00435">
    <property type="entry name" value="PEROXIDASE_1"/>
    <property type="match status" value="1"/>
</dbReference>